<dbReference type="PROSITE" id="PS51257">
    <property type="entry name" value="PROKAR_LIPOPROTEIN"/>
    <property type="match status" value="1"/>
</dbReference>
<feature type="transmembrane region" description="Helical" evidence="1">
    <location>
        <begin position="33"/>
        <end position="53"/>
    </location>
</feature>
<dbReference type="Proteomes" id="UP000294830">
    <property type="component" value="Unassembled WGS sequence"/>
</dbReference>
<reference evidence="2 3" key="1">
    <citation type="submission" date="2019-03" db="EMBL/GenBank/DDBJ databases">
        <title>Genomic Encyclopedia of Archaeal and Bacterial Type Strains, Phase II (KMG-II): from individual species to whole genera.</title>
        <authorList>
            <person name="Goeker M."/>
        </authorList>
    </citation>
    <scope>NUCLEOTIDE SEQUENCE [LARGE SCALE GENOMIC DNA]</scope>
    <source>
        <strain evidence="2 3">RL-C</strain>
    </source>
</reference>
<comment type="caution">
    <text evidence="2">The sequence shown here is derived from an EMBL/GenBank/DDBJ whole genome shotgun (WGS) entry which is preliminary data.</text>
</comment>
<feature type="transmembrane region" description="Helical" evidence="1">
    <location>
        <begin position="9"/>
        <end position="27"/>
    </location>
</feature>
<evidence type="ECO:0000313" key="3">
    <source>
        <dbReference type="Proteomes" id="UP000294830"/>
    </source>
</evidence>
<sequence length="114" mass="13195">MMNNADKLLIYWIGLGVLACGAIMLFSTTAGRIAMNFLFLFYVLVRVGYYRKIWKGPFKSADKQRLVLLAVLSVCVLLNFLGLQESYFLLIFILMLEYLIVASRDRQEKRTDEK</sequence>
<keyword evidence="3" id="KW-1185">Reference proteome</keyword>
<gene>
    <name evidence="2" type="ORF">CLV25_10754</name>
</gene>
<accession>A0A4R2EHB7</accession>
<name>A0A4R2EHB7_9BACT</name>
<dbReference type="EMBL" id="SLWB01000007">
    <property type="protein sequence ID" value="TCN67595.1"/>
    <property type="molecule type" value="Genomic_DNA"/>
</dbReference>
<organism evidence="2 3">
    <name type="scientific">Acetobacteroides hydrogenigenes</name>
    <dbReference type="NCBI Taxonomy" id="979970"/>
    <lineage>
        <taxon>Bacteria</taxon>
        <taxon>Pseudomonadati</taxon>
        <taxon>Bacteroidota</taxon>
        <taxon>Bacteroidia</taxon>
        <taxon>Bacteroidales</taxon>
        <taxon>Rikenellaceae</taxon>
        <taxon>Acetobacteroides</taxon>
    </lineage>
</organism>
<dbReference type="AlphaFoldDB" id="A0A4R2EHB7"/>
<evidence type="ECO:0000313" key="2">
    <source>
        <dbReference type="EMBL" id="TCN67595.1"/>
    </source>
</evidence>
<protein>
    <submittedName>
        <fullName evidence="2">Uncharacterized protein</fullName>
    </submittedName>
</protein>
<feature type="transmembrane region" description="Helical" evidence="1">
    <location>
        <begin position="65"/>
        <end position="81"/>
    </location>
</feature>
<keyword evidence="1" id="KW-0812">Transmembrane</keyword>
<feature type="transmembrane region" description="Helical" evidence="1">
    <location>
        <begin position="87"/>
        <end position="104"/>
    </location>
</feature>
<proteinExistence type="predicted"/>
<keyword evidence="1" id="KW-1133">Transmembrane helix</keyword>
<evidence type="ECO:0000256" key="1">
    <source>
        <dbReference type="SAM" id="Phobius"/>
    </source>
</evidence>
<keyword evidence="1" id="KW-0472">Membrane</keyword>